<evidence type="ECO:0000259" key="6">
    <source>
        <dbReference type="Pfam" id="PF01979"/>
    </source>
</evidence>
<dbReference type="EMBL" id="BMXE01000001">
    <property type="protein sequence ID" value="GHB22978.1"/>
    <property type="molecule type" value="Genomic_DNA"/>
</dbReference>
<evidence type="ECO:0000256" key="3">
    <source>
        <dbReference type="ARBA" id="ARBA00022801"/>
    </source>
</evidence>
<evidence type="ECO:0000256" key="1">
    <source>
        <dbReference type="ARBA" id="ARBA00010716"/>
    </source>
</evidence>
<dbReference type="InterPro" id="IPR003764">
    <property type="entry name" value="GlcNAc_6-P_deAcase"/>
</dbReference>
<dbReference type="Proteomes" id="UP000637980">
    <property type="component" value="Unassembled WGS sequence"/>
</dbReference>
<comment type="caution">
    <text evidence="7">The sequence shown here is derived from an EMBL/GenBank/DDBJ whole genome shotgun (WGS) entry which is preliminary data.</text>
</comment>
<gene>
    <name evidence="7" type="primary">nagA</name>
    <name evidence="7" type="ORF">GCM10007094_09010</name>
</gene>
<dbReference type="Gene3D" id="2.30.40.10">
    <property type="entry name" value="Urease, subunit C, domain 1"/>
    <property type="match status" value="1"/>
</dbReference>
<evidence type="ECO:0000256" key="2">
    <source>
        <dbReference type="ARBA" id="ARBA00022723"/>
    </source>
</evidence>
<evidence type="ECO:0000313" key="8">
    <source>
        <dbReference type="Proteomes" id="UP000637980"/>
    </source>
</evidence>
<proteinExistence type="inferred from homology"/>
<evidence type="ECO:0000256" key="4">
    <source>
        <dbReference type="ARBA" id="ARBA00023277"/>
    </source>
</evidence>
<dbReference type="SUPFAM" id="SSF51556">
    <property type="entry name" value="Metallo-dependent hydrolases"/>
    <property type="match status" value="1"/>
</dbReference>
<evidence type="ECO:0000256" key="5">
    <source>
        <dbReference type="PIRNR" id="PIRNR038994"/>
    </source>
</evidence>
<accession>A0ABQ3E5D2</accession>
<dbReference type="Gene3D" id="3.20.20.140">
    <property type="entry name" value="Metal-dependent hydrolases"/>
    <property type="match status" value="1"/>
</dbReference>
<dbReference type="PIRSF" id="PIRSF038994">
    <property type="entry name" value="NagA"/>
    <property type="match status" value="1"/>
</dbReference>
<sequence length="381" mass="40261">MSTAPGNQDIWLSPDQLFDGQNLLTNTAVHVVNGECAGLSSTGDLPAGATVKKLSGLITPGFFDIQVNGGGGVLYNTTPTPEGLATIANTHRQFGTTALLPTVITDAPQVLEDAVEAMKDAYGTHGINGIHIEGPHISVERKGTHEASWVRPFDTRTLKLVRELRDRNIPVLITVAPEGVAKGDIATLVEMGVVVSIGHTNAGAAEIKPALEEGATLFTHLFNGMSQMVNREPGAVGTAINSTAYCSLIVDGHHVADDMLRLAIRARPVKDRMIIISDAMPTVGGPDRFDLYGHQVYLKDGQLINKAGSLAGAHITMLESVARMINQLEIPAQDVLRMAISNPAALMGLTQSVATLQSADLSDLLLIAPSGNSVSFLSQML</sequence>
<dbReference type="NCBIfam" id="TIGR00221">
    <property type="entry name" value="nagA"/>
    <property type="match status" value="1"/>
</dbReference>
<dbReference type="InterPro" id="IPR006680">
    <property type="entry name" value="Amidohydro-rel"/>
</dbReference>
<organism evidence="7 8">
    <name type="scientific">Pseudovibrio japonicus</name>
    <dbReference type="NCBI Taxonomy" id="366534"/>
    <lineage>
        <taxon>Bacteria</taxon>
        <taxon>Pseudomonadati</taxon>
        <taxon>Pseudomonadota</taxon>
        <taxon>Alphaproteobacteria</taxon>
        <taxon>Hyphomicrobiales</taxon>
        <taxon>Stappiaceae</taxon>
        <taxon>Pseudovibrio</taxon>
    </lineage>
</organism>
<feature type="domain" description="Amidohydrolase-related" evidence="6">
    <location>
        <begin position="58"/>
        <end position="367"/>
    </location>
</feature>
<keyword evidence="4 5" id="KW-0119">Carbohydrate metabolism</keyword>
<dbReference type="Pfam" id="PF01979">
    <property type="entry name" value="Amidohydro_1"/>
    <property type="match status" value="1"/>
</dbReference>
<keyword evidence="8" id="KW-1185">Reference proteome</keyword>
<keyword evidence="2" id="KW-0479">Metal-binding</keyword>
<dbReference type="PANTHER" id="PTHR11113">
    <property type="entry name" value="N-ACETYLGLUCOSAMINE-6-PHOSPHATE DEACETYLASE"/>
    <property type="match status" value="1"/>
</dbReference>
<evidence type="ECO:0000313" key="7">
    <source>
        <dbReference type="EMBL" id="GHB22978.1"/>
    </source>
</evidence>
<name>A0ABQ3E5D2_9HYPH</name>
<comment type="similarity">
    <text evidence="1 5">Belongs to the metallo-dependent hydrolases superfamily. NagA family.</text>
</comment>
<dbReference type="PANTHER" id="PTHR11113:SF14">
    <property type="entry name" value="N-ACETYLGLUCOSAMINE-6-PHOSPHATE DEACETYLASE"/>
    <property type="match status" value="1"/>
</dbReference>
<keyword evidence="3 5" id="KW-0378">Hydrolase</keyword>
<reference evidence="8" key="1">
    <citation type="journal article" date="2019" name="Int. J. Syst. Evol. Microbiol.">
        <title>The Global Catalogue of Microorganisms (GCM) 10K type strain sequencing project: providing services to taxonomists for standard genome sequencing and annotation.</title>
        <authorList>
            <consortium name="The Broad Institute Genomics Platform"/>
            <consortium name="The Broad Institute Genome Sequencing Center for Infectious Disease"/>
            <person name="Wu L."/>
            <person name="Ma J."/>
        </authorList>
    </citation>
    <scope>NUCLEOTIDE SEQUENCE [LARGE SCALE GENOMIC DNA]</scope>
    <source>
        <strain evidence="8">KCTC 12861</strain>
    </source>
</reference>
<protein>
    <submittedName>
        <fullName evidence="7">N-acetylgalactosamine-6-phosphate deacetylase</fullName>
    </submittedName>
</protein>
<dbReference type="InterPro" id="IPR032466">
    <property type="entry name" value="Metal_Hydrolase"/>
</dbReference>
<dbReference type="RefSeq" id="WP_189435519.1">
    <property type="nucleotide sequence ID" value="NZ_BMXE01000001.1"/>
</dbReference>
<dbReference type="InterPro" id="IPR011059">
    <property type="entry name" value="Metal-dep_hydrolase_composite"/>
</dbReference>